<dbReference type="PANTHER" id="PTHR38797">
    <property type="entry name" value="NUCLEAR PORE COMPLEX PROTEIN NUP85-RELATED"/>
    <property type="match status" value="1"/>
</dbReference>
<dbReference type="Pfam" id="PF12311">
    <property type="entry name" value="DUF3632"/>
    <property type="match status" value="1"/>
</dbReference>
<dbReference type="EMBL" id="ML976615">
    <property type="protein sequence ID" value="KAF1849219.1"/>
    <property type="molecule type" value="Genomic_DNA"/>
</dbReference>
<organism evidence="1 2">
    <name type="scientific">Cucurbitaria berberidis CBS 394.84</name>
    <dbReference type="NCBI Taxonomy" id="1168544"/>
    <lineage>
        <taxon>Eukaryota</taxon>
        <taxon>Fungi</taxon>
        <taxon>Dikarya</taxon>
        <taxon>Ascomycota</taxon>
        <taxon>Pezizomycotina</taxon>
        <taxon>Dothideomycetes</taxon>
        <taxon>Pleosporomycetidae</taxon>
        <taxon>Pleosporales</taxon>
        <taxon>Pleosporineae</taxon>
        <taxon>Cucurbitariaceae</taxon>
        <taxon>Cucurbitaria</taxon>
    </lineage>
</organism>
<dbReference type="PANTHER" id="PTHR38797:SF4">
    <property type="entry name" value="NUCLEAR PORE COMPLEX PROTEIN NUP85"/>
    <property type="match status" value="1"/>
</dbReference>
<dbReference type="Proteomes" id="UP000800039">
    <property type="component" value="Unassembled WGS sequence"/>
</dbReference>
<protein>
    <submittedName>
        <fullName evidence="1">Uncharacterized protein</fullName>
    </submittedName>
</protein>
<dbReference type="OrthoDB" id="3350591at2759"/>
<evidence type="ECO:0000313" key="2">
    <source>
        <dbReference type="Proteomes" id="UP000800039"/>
    </source>
</evidence>
<comment type="caution">
    <text evidence="1">The sequence shown here is derived from an EMBL/GenBank/DDBJ whole genome shotgun (WGS) entry which is preliminary data.</text>
</comment>
<sequence>MTSTWAQTQRDGWLCDLYGIDSSDGTRSLPNDSVQSQLVSVLEAVLSGTSSPKDAAAKTALLIMSQVDVGTPWCNLVGMYLDAAQTFGDDKELRALVDYFVELAKLPDAVNEGPGTKTLDIGGGQIRRIEPGQTVAFEEGILWSDLPTFSWNVTERFQGPESYLANLRSPASPEAAKTAWKNINTYLALLASNPAAQSIPRLAGKARLGLMALSIALEHSPDTRLGQNAELHAPAAAQWFRIARDELETLCIKGTERFYPGDLWAGGDVCDRARLQFWMTRMVELGY</sequence>
<reference evidence="1" key="1">
    <citation type="submission" date="2020-01" db="EMBL/GenBank/DDBJ databases">
        <authorList>
            <consortium name="DOE Joint Genome Institute"/>
            <person name="Haridas S."/>
            <person name="Albert R."/>
            <person name="Binder M."/>
            <person name="Bloem J."/>
            <person name="Labutti K."/>
            <person name="Salamov A."/>
            <person name="Andreopoulos B."/>
            <person name="Baker S.E."/>
            <person name="Barry K."/>
            <person name="Bills G."/>
            <person name="Bluhm B.H."/>
            <person name="Cannon C."/>
            <person name="Castanera R."/>
            <person name="Culley D.E."/>
            <person name="Daum C."/>
            <person name="Ezra D."/>
            <person name="Gonzalez J.B."/>
            <person name="Henrissat B."/>
            <person name="Kuo A."/>
            <person name="Liang C."/>
            <person name="Lipzen A."/>
            <person name="Lutzoni F."/>
            <person name="Magnuson J."/>
            <person name="Mondo S."/>
            <person name="Nolan M."/>
            <person name="Ohm R."/>
            <person name="Pangilinan J."/>
            <person name="Park H.-J."/>
            <person name="Ramirez L."/>
            <person name="Alfaro M."/>
            <person name="Sun H."/>
            <person name="Tritt A."/>
            <person name="Yoshinaga Y."/>
            <person name="Zwiers L.-H."/>
            <person name="Turgeon B.G."/>
            <person name="Goodwin S.B."/>
            <person name="Spatafora J.W."/>
            <person name="Crous P.W."/>
            <person name="Grigoriev I.V."/>
        </authorList>
    </citation>
    <scope>NUCLEOTIDE SEQUENCE</scope>
    <source>
        <strain evidence="1">CBS 394.84</strain>
    </source>
</reference>
<dbReference type="GeneID" id="63854995"/>
<evidence type="ECO:0000313" key="1">
    <source>
        <dbReference type="EMBL" id="KAF1849219.1"/>
    </source>
</evidence>
<dbReference type="InterPro" id="IPR022085">
    <property type="entry name" value="OpdG"/>
</dbReference>
<dbReference type="InterPro" id="IPR053204">
    <property type="entry name" value="Oxopyrrolidines_Biosynth-assoc"/>
</dbReference>
<accession>A0A9P4GQ10</accession>
<keyword evidence="2" id="KW-1185">Reference proteome</keyword>
<dbReference type="AlphaFoldDB" id="A0A9P4GQ10"/>
<proteinExistence type="predicted"/>
<gene>
    <name evidence="1" type="ORF">K460DRAFT_415625</name>
</gene>
<name>A0A9P4GQ10_9PLEO</name>
<dbReference type="RefSeq" id="XP_040791782.1">
    <property type="nucleotide sequence ID" value="XM_040937745.1"/>
</dbReference>